<protein>
    <submittedName>
        <fullName evidence="2">Uncharacterized protein</fullName>
    </submittedName>
</protein>
<proteinExistence type="predicted"/>
<sequence length="110" mass="12453">MPYVSEYEQLASLLTQIIALHVTQNGDFILLDNGHIPYSGCLSMDEGIIQCRVDRMNNPPGYVNGVFMSLNWLQHCFIVFSNCSNFQDKDAQNIREKRPAVIETNTATVK</sequence>
<accession>A0A915DT37</accession>
<keyword evidence="1" id="KW-1185">Reference proteome</keyword>
<organism evidence="1 2">
    <name type="scientific">Ditylenchus dipsaci</name>
    <dbReference type="NCBI Taxonomy" id="166011"/>
    <lineage>
        <taxon>Eukaryota</taxon>
        <taxon>Metazoa</taxon>
        <taxon>Ecdysozoa</taxon>
        <taxon>Nematoda</taxon>
        <taxon>Chromadorea</taxon>
        <taxon>Rhabditida</taxon>
        <taxon>Tylenchina</taxon>
        <taxon>Tylenchomorpha</taxon>
        <taxon>Sphaerularioidea</taxon>
        <taxon>Anguinidae</taxon>
        <taxon>Anguininae</taxon>
        <taxon>Ditylenchus</taxon>
    </lineage>
</organism>
<dbReference type="Proteomes" id="UP000887574">
    <property type="component" value="Unplaced"/>
</dbReference>
<name>A0A915DT37_9BILA</name>
<reference evidence="2" key="1">
    <citation type="submission" date="2022-11" db="UniProtKB">
        <authorList>
            <consortium name="WormBaseParasite"/>
        </authorList>
    </citation>
    <scope>IDENTIFICATION</scope>
</reference>
<dbReference type="AlphaFoldDB" id="A0A915DT37"/>
<dbReference type="WBParaSite" id="jg23238">
    <property type="protein sequence ID" value="jg23238"/>
    <property type="gene ID" value="jg23238"/>
</dbReference>
<evidence type="ECO:0000313" key="2">
    <source>
        <dbReference type="WBParaSite" id="jg23238"/>
    </source>
</evidence>
<evidence type="ECO:0000313" key="1">
    <source>
        <dbReference type="Proteomes" id="UP000887574"/>
    </source>
</evidence>